<protein>
    <submittedName>
        <fullName evidence="2">Uncharacterized protein</fullName>
    </submittedName>
</protein>
<dbReference type="AlphaFoldDB" id="A0A5B7GKQ9"/>
<reference evidence="2 3" key="1">
    <citation type="submission" date="2019-05" db="EMBL/GenBank/DDBJ databases">
        <title>Another draft genome of Portunus trituberculatus and its Hox gene families provides insights of decapod evolution.</title>
        <authorList>
            <person name="Jeong J.-H."/>
            <person name="Song I."/>
            <person name="Kim S."/>
            <person name="Choi T."/>
            <person name="Kim D."/>
            <person name="Ryu S."/>
            <person name="Kim W."/>
        </authorList>
    </citation>
    <scope>NUCLEOTIDE SEQUENCE [LARGE SCALE GENOMIC DNA]</scope>
    <source>
        <tissue evidence="2">Muscle</tissue>
    </source>
</reference>
<gene>
    <name evidence="2" type="ORF">E2C01_051046</name>
</gene>
<dbReference type="Proteomes" id="UP000324222">
    <property type="component" value="Unassembled WGS sequence"/>
</dbReference>
<evidence type="ECO:0000313" key="2">
    <source>
        <dbReference type="EMBL" id="MPC57074.1"/>
    </source>
</evidence>
<keyword evidence="3" id="KW-1185">Reference proteome</keyword>
<name>A0A5B7GKQ9_PORTR</name>
<dbReference type="EMBL" id="VSRR010014487">
    <property type="protein sequence ID" value="MPC57074.1"/>
    <property type="molecule type" value="Genomic_DNA"/>
</dbReference>
<evidence type="ECO:0000256" key="1">
    <source>
        <dbReference type="SAM" id="MobiDB-lite"/>
    </source>
</evidence>
<evidence type="ECO:0000313" key="3">
    <source>
        <dbReference type="Proteomes" id="UP000324222"/>
    </source>
</evidence>
<feature type="compositionally biased region" description="Polar residues" evidence="1">
    <location>
        <begin position="71"/>
        <end position="88"/>
    </location>
</feature>
<organism evidence="2 3">
    <name type="scientific">Portunus trituberculatus</name>
    <name type="common">Swimming crab</name>
    <name type="synonym">Neptunus trituberculatus</name>
    <dbReference type="NCBI Taxonomy" id="210409"/>
    <lineage>
        <taxon>Eukaryota</taxon>
        <taxon>Metazoa</taxon>
        <taxon>Ecdysozoa</taxon>
        <taxon>Arthropoda</taxon>
        <taxon>Crustacea</taxon>
        <taxon>Multicrustacea</taxon>
        <taxon>Malacostraca</taxon>
        <taxon>Eumalacostraca</taxon>
        <taxon>Eucarida</taxon>
        <taxon>Decapoda</taxon>
        <taxon>Pleocyemata</taxon>
        <taxon>Brachyura</taxon>
        <taxon>Eubrachyura</taxon>
        <taxon>Portunoidea</taxon>
        <taxon>Portunidae</taxon>
        <taxon>Portuninae</taxon>
        <taxon>Portunus</taxon>
    </lineage>
</organism>
<feature type="region of interest" description="Disordered" evidence="1">
    <location>
        <begin position="21"/>
        <end position="96"/>
    </location>
</feature>
<sequence>MRSDQSHLSLLDKEQWHTEPLILVPAARDSSPEQSDNSSRCKRDSYDRTHTNSLRHPHPPAGQSFVPKASGGSNSATQGLGAANSSPYGASGSLED</sequence>
<comment type="caution">
    <text evidence="2">The sequence shown here is derived from an EMBL/GenBank/DDBJ whole genome shotgun (WGS) entry which is preliminary data.</text>
</comment>
<feature type="compositionally biased region" description="Basic and acidic residues" evidence="1">
    <location>
        <begin position="39"/>
        <end position="50"/>
    </location>
</feature>
<accession>A0A5B7GKQ9</accession>
<proteinExistence type="predicted"/>